<comment type="caution">
    <text evidence="3">The sequence shown here is derived from an EMBL/GenBank/DDBJ whole genome shotgun (WGS) entry which is preliminary data.</text>
</comment>
<evidence type="ECO:0000256" key="1">
    <source>
        <dbReference type="SAM" id="Coils"/>
    </source>
</evidence>
<dbReference type="Proteomes" id="UP001231124">
    <property type="component" value="Unassembled WGS sequence"/>
</dbReference>
<dbReference type="RefSeq" id="WP_238208241.1">
    <property type="nucleotide sequence ID" value="NZ_BPQE01000047.1"/>
</dbReference>
<feature type="region of interest" description="Disordered" evidence="2">
    <location>
        <begin position="42"/>
        <end position="63"/>
    </location>
</feature>
<feature type="compositionally biased region" description="Basic residues" evidence="2">
    <location>
        <begin position="54"/>
        <end position="63"/>
    </location>
</feature>
<proteinExistence type="predicted"/>
<accession>A0ABU0HVJ3</accession>
<feature type="coiled-coil region" evidence="1">
    <location>
        <begin position="7"/>
        <end position="41"/>
    </location>
</feature>
<keyword evidence="4" id="KW-1185">Reference proteome</keyword>
<name>A0ABU0HVJ3_9HYPH</name>
<dbReference type="EMBL" id="JAUSVP010000002">
    <property type="protein sequence ID" value="MDQ0446359.1"/>
    <property type="molecule type" value="Genomic_DNA"/>
</dbReference>
<protein>
    <submittedName>
        <fullName evidence="3">Uncharacterized protein</fullName>
    </submittedName>
</protein>
<evidence type="ECO:0000256" key="2">
    <source>
        <dbReference type="SAM" id="MobiDB-lite"/>
    </source>
</evidence>
<evidence type="ECO:0000313" key="4">
    <source>
        <dbReference type="Proteomes" id="UP001231124"/>
    </source>
</evidence>
<sequence length="146" mass="16543">MSPRDKFDDVAAAIRGLAEEVAALRREVAAVAEDARALRDRIDMQAAPSTRGRPVPKRREGRKRGLAAAMGRLFWDRMMQFFVEEIRRRGPMTAAQLHATLDADALEMAEAVFERIDVSLIAEKVDVRVQRGHYFTRTEDGRYDAL</sequence>
<reference evidence="3 4" key="1">
    <citation type="submission" date="2023-07" db="EMBL/GenBank/DDBJ databases">
        <title>Genomic Encyclopedia of Type Strains, Phase IV (KMG-IV): sequencing the most valuable type-strain genomes for metagenomic binning, comparative biology and taxonomic classification.</title>
        <authorList>
            <person name="Goeker M."/>
        </authorList>
    </citation>
    <scope>NUCLEOTIDE SEQUENCE [LARGE SCALE GENOMIC DNA]</scope>
    <source>
        <strain evidence="3 4">DSM 19013</strain>
    </source>
</reference>
<organism evidence="3 4">
    <name type="scientific">Methylobacterium aerolatum</name>
    <dbReference type="NCBI Taxonomy" id="418708"/>
    <lineage>
        <taxon>Bacteria</taxon>
        <taxon>Pseudomonadati</taxon>
        <taxon>Pseudomonadota</taxon>
        <taxon>Alphaproteobacteria</taxon>
        <taxon>Hyphomicrobiales</taxon>
        <taxon>Methylobacteriaceae</taxon>
        <taxon>Methylobacterium</taxon>
    </lineage>
</organism>
<keyword evidence="1" id="KW-0175">Coiled coil</keyword>
<gene>
    <name evidence="3" type="ORF">QO012_000848</name>
</gene>
<evidence type="ECO:0000313" key="3">
    <source>
        <dbReference type="EMBL" id="MDQ0446359.1"/>
    </source>
</evidence>